<dbReference type="PANTHER" id="PTHR22946:SF8">
    <property type="entry name" value="ACETYL XYLAN ESTERASE DOMAIN-CONTAINING PROTEIN"/>
    <property type="match status" value="1"/>
</dbReference>
<evidence type="ECO:0000313" key="2">
    <source>
        <dbReference type="EMBL" id="QDU95940.1"/>
    </source>
</evidence>
<evidence type="ECO:0008006" key="4">
    <source>
        <dbReference type="Google" id="ProtNLM"/>
    </source>
</evidence>
<evidence type="ECO:0000313" key="3">
    <source>
        <dbReference type="Proteomes" id="UP000317648"/>
    </source>
</evidence>
<dbReference type="RefSeq" id="WP_145054622.1">
    <property type="nucleotide sequence ID" value="NZ_CP036433.1"/>
</dbReference>
<dbReference type="OrthoDB" id="244125at2"/>
<dbReference type="InterPro" id="IPR050261">
    <property type="entry name" value="FrsA_esterase"/>
</dbReference>
<feature type="signal peptide" evidence="1">
    <location>
        <begin position="1"/>
        <end position="25"/>
    </location>
</feature>
<accession>A0A518DVS7</accession>
<dbReference type="Gene3D" id="3.40.50.1820">
    <property type="entry name" value="alpha/beta hydrolase"/>
    <property type="match status" value="2"/>
</dbReference>
<evidence type="ECO:0000256" key="1">
    <source>
        <dbReference type="SAM" id="SignalP"/>
    </source>
</evidence>
<keyword evidence="1" id="KW-0732">Signal</keyword>
<dbReference type="InterPro" id="IPR029058">
    <property type="entry name" value="AB_hydrolase_fold"/>
</dbReference>
<dbReference type="PANTHER" id="PTHR22946">
    <property type="entry name" value="DIENELACTONE HYDROLASE DOMAIN-CONTAINING PROTEIN-RELATED"/>
    <property type="match status" value="1"/>
</dbReference>
<dbReference type="KEGG" id="lcre:Pla8534_37590"/>
<reference evidence="2 3" key="1">
    <citation type="submission" date="2019-02" db="EMBL/GenBank/DDBJ databases">
        <title>Deep-cultivation of Planctomycetes and their phenomic and genomic characterization uncovers novel biology.</title>
        <authorList>
            <person name="Wiegand S."/>
            <person name="Jogler M."/>
            <person name="Boedeker C."/>
            <person name="Pinto D."/>
            <person name="Vollmers J."/>
            <person name="Rivas-Marin E."/>
            <person name="Kohn T."/>
            <person name="Peeters S.H."/>
            <person name="Heuer A."/>
            <person name="Rast P."/>
            <person name="Oberbeckmann S."/>
            <person name="Bunk B."/>
            <person name="Jeske O."/>
            <person name="Meyerdierks A."/>
            <person name="Storesund J.E."/>
            <person name="Kallscheuer N."/>
            <person name="Luecker S."/>
            <person name="Lage O.M."/>
            <person name="Pohl T."/>
            <person name="Merkel B.J."/>
            <person name="Hornburger P."/>
            <person name="Mueller R.-W."/>
            <person name="Bruemmer F."/>
            <person name="Labrenz M."/>
            <person name="Spormann A.M."/>
            <person name="Op den Camp H."/>
            <person name="Overmann J."/>
            <person name="Amann R."/>
            <person name="Jetten M.S.M."/>
            <person name="Mascher T."/>
            <person name="Medema M.H."/>
            <person name="Devos D.P."/>
            <person name="Kaster A.-K."/>
            <person name="Ovreas L."/>
            <person name="Rohde M."/>
            <person name="Galperin M.Y."/>
            <person name="Jogler C."/>
        </authorList>
    </citation>
    <scope>NUCLEOTIDE SEQUENCE [LARGE SCALE GENOMIC DNA]</scope>
    <source>
        <strain evidence="2 3">Pla85_3_4</strain>
    </source>
</reference>
<sequence precursor="true">MRRVLFLSLSLLGLLFAVSSAVVHAQSPQVLKPGEKLRDVRLEPLKDLNGYFPFEVSESPQDWEKRAEQVRRQLKVALGVWPMPTKTPLQKVIYGRIEKDGYTVEKAYFESFPGLLVTGNLYRPTTPGPHPGVLCPHGHWKDGRFYDVGANGVREQIEIGAEKFEEGGRSPLQARCVQLAKMGCVVFHYDMLGYADSQQLSYELVHRFGVQRPEMNTLKNWGLYSAQAEANLQSVLGIQAYNSVRALDFLLELKDVDADRLAVTGASGGGTQTFILGAIDPRPAVAWPSVMVSTAMQGGCTCENCSLLRVGTGNVEIAALFAPKPIGMTAADDWTKEMETKGFPDLKKHFAMMGQPDHTTLAALTQFKHNYNYPSRAAMYVWFNRFLDLKADDKLVEGDYERLTTEQMTVFDDQHPRPPAGDDFERKLLAWWKADADQQLEALRPRDAKSLRAYREVVGGGIDAILGRVLPDAANLTYDQPHKAERADHIEMAGLLTNTALKEQLPVLFLYPKQWDGQVVIWLSEQGKAGLHDEQGKPTAVIQKLLDQDIAVMGIDLFLQGEFLGGEKAPEQTRKVENKREAAGFTFGYNHSLFAQRTHDILTAIAFVRSHEHTPRQVDLVGLGPAMGPLAAAARAQARGAIDRAVIDTGGFRFSNLTDYRSPAFLPGGAKYDDLPGMLSLSAPDKLWLAGEGKKSPPVISASFQASGASDALTVYAGDQPTEAAVEYLLGK</sequence>
<feature type="chain" id="PRO_5021836516" description="Acetyl xylan esterase (AXE1)" evidence="1">
    <location>
        <begin position="26"/>
        <end position="732"/>
    </location>
</feature>
<name>A0A518DVS7_9BACT</name>
<protein>
    <recommendedName>
        <fullName evidence="4">Acetyl xylan esterase (AXE1)</fullName>
    </recommendedName>
</protein>
<dbReference type="EMBL" id="CP036433">
    <property type="protein sequence ID" value="QDU95940.1"/>
    <property type="molecule type" value="Genomic_DNA"/>
</dbReference>
<organism evidence="2 3">
    <name type="scientific">Lignipirellula cremea</name>
    <dbReference type="NCBI Taxonomy" id="2528010"/>
    <lineage>
        <taxon>Bacteria</taxon>
        <taxon>Pseudomonadati</taxon>
        <taxon>Planctomycetota</taxon>
        <taxon>Planctomycetia</taxon>
        <taxon>Pirellulales</taxon>
        <taxon>Pirellulaceae</taxon>
        <taxon>Lignipirellula</taxon>
    </lineage>
</organism>
<dbReference type="AlphaFoldDB" id="A0A518DVS7"/>
<proteinExistence type="predicted"/>
<gene>
    <name evidence="2" type="ORF">Pla8534_37590</name>
</gene>
<dbReference type="SUPFAM" id="SSF53474">
    <property type="entry name" value="alpha/beta-Hydrolases"/>
    <property type="match status" value="1"/>
</dbReference>
<keyword evidence="3" id="KW-1185">Reference proteome</keyword>
<dbReference type="Proteomes" id="UP000317648">
    <property type="component" value="Chromosome"/>
</dbReference>